<dbReference type="EMBL" id="CP002452">
    <property type="protein sequence ID" value="ADV45323.1"/>
    <property type="molecule type" value="Genomic_DNA"/>
</dbReference>
<dbReference type="Proteomes" id="UP000008633">
    <property type="component" value="Chromosome"/>
</dbReference>
<dbReference type="eggNOG" id="ENOG5030YYK">
    <property type="taxonomic scope" value="Bacteria"/>
</dbReference>
<dbReference type="KEGG" id="nsa:Nitsa_0050"/>
<dbReference type="AlphaFoldDB" id="E6WY75"/>
<evidence type="ECO:0000313" key="1">
    <source>
        <dbReference type="EMBL" id="ADV45323.1"/>
    </source>
</evidence>
<dbReference type="OrthoDB" id="5372515at2"/>
<accession>E6WY75</accession>
<reference evidence="2" key="2">
    <citation type="submission" date="2011-01" db="EMBL/GenBank/DDBJ databases">
        <title>The complete genome of Nitratifractor salsuginis DSM 16511.</title>
        <authorList>
            <consortium name="US DOE Joint Genome Institute (JGI-PGF)"/>
            <person name="Lucas S."/>
            <person name="Copeland A."/>
            <person name="Lapidus A."/>
            <person name="Bruce D."/>
            <person name="Goodwin L."/>
            <person name="Pitluck S."/>
            <person name="Kyrpides N."/>
            <person name="Mavromatis K."/>
            <person name="Ivanova N."/>
            <person name="Mikhailova N."/>
            <person name="Zeytun A."/>
            <person name="Detter J.C."/>
            <person name="Tapia R."/>
            <person name="Han C."/>
            <person name="Land M."/>
            <person name="Hauser L."/>
            <person name="Markowitz V."/>
            <person name="Cheng J.-F."/>
            <person name="Hugenholtz P."/>
            <person name="Woyke T."/>
            <person name="Wu D."/>
            <person name="Tindall B."/>
            <person name="Schuetze A."/>
            <person name="Brambilla E."/>
            <person name="Klenk H.-P."/>
            <person name="Eisen J.A."/>
        </authorList>
    </citation>
    <scope>NUCLEOTIDE SEQUENCE [LARGE SCALE GENOMIC DNA]</scope>
    <source>
        <strain evidence="2">DSM 16511 / JCM 12458 / E9I37-1</strain>
    </source>
</reference>
<protein>
    <recommendedName>
        <fullName evidence="3">GspL periplasmic domain-containing protein</fullName>
    </recommendedName>
</protein>
<dbReference type="HOGENOM" id="CLU_896943_0_0_7"/>
<evidence type="ECO:0008006" key="3">
    <source>
        <dbReference type="Google" id="ProtNLM"/>
    </source>
</evidence>
<gene>
    <name evidence="1" type="ordered locus">Nitsa_0050</name>
</gene>
<sequence>MSWQSSERPLIPLYRGMPPLSLTESVSRVDLIIAPDLYLLKSEPLPVRFAYQAKKIAPSLMEDLGAGLGWVYEVLKGEEGWQIFAYDPRQLLETAQKAGLNAEKIGKLYFAQQFSDQLTAPLPLNEELALADLGGTVTLLPLSPGHRPEQSISVEQLRRPNKGFGLPLGGRHTLLGPVETGILATALLLLAIAWTLEGWQYHRAAQALQKPLEQSLAEHPTLASGITRRNILQRYRDLDRPQRRLREALHSIGSLTSKDSRLSSLEITPQGYEARIDTSARKLPTLVKLAKEAGLSTTVNGKTLLVKGEWK</sequence>
<proteinExistence type="predicted"/>
<keyword evidence="2" id="KW-1185">Reference proteome</keyword>
<dbReference type="RefSeq" id="WP_013553020.1">
    <property type="nucleotide sequence ID" value="NC_014935.1"/>
</dbReference>
<organism evidence="1 2">
    <name type="scientific">Nitratifractor salsuginis (strain DSM 16511 / JCM 12458 / E9I37-1)</name>
    <dbReference type="NCBI Taxonomy" id="749222"/>
    <lineage>
        <taxon>Bacteria</taxon>
        <taxon>Pseudomonadati</taxon>
        <taxon>Campylobacterota</taxon>
        <taxon>Epsilonproteobacteria</taxon>
        <taxon>Campylobacterales</taxon>
        <taxon>Sulfurovaceae</taxon>
        <taxon>Nitratifractor</taxon>
    </lineage>
</organism>
<name>E6WY75_NITSE</name>
<reference evidence="1 2" key="1">
    <citation type="journal article" date="2011" name="Stand. Genomic Sci.">
        <title>Complete genome sequence of Nitratifractor salsuginis type strain (E9I37-1).</title>
        <authorList>
            <person name="Anderson I."/>
            <person name="Sikorski J."/>
            <person name="Zeytun A."/>
            <person name="Nolan M."/>
            <person name="Lapidus A."/>
            <person name="Lucas S."/>
            <person name="Hammon N."/>
            <person name="Deshpande S."/>
            <person name="Cheng J.F."/>
            <person name="Tapia R."/>
            <person name="Han C."/>
            <person name="Goodwin L."/>
            <person name="Pitluck S."/>
            <person name="Liolios K."/>
            <person name="Pagani I."/>
            <person name="Ivanova N."/>
            <person name="Huntemann M."/>
            <person name="Mavromatis K."/>
            <person name="Ovchinikova G."/>
            <person name="Pati A."/>
            <person name="Chen A."/>
            <person name="Palaniappan K."/>
            <person name="Land M."/>
            <person name="Hauser L."/>
            <person name="Brambilla E.M."/>
            <person name="Ngatchou-Djao O.D."/>
            <person name="Rohde M."/>
            <person name="Tindall B.J."/>
            <person name="Goker M."/>
            <person name="Detter J.C."/>
            <person name="Woyke T."/>
            <person name="Bristow J."/>
            <person name="Eisen J.A."/>
            <person name="Markowitz V."/>
            <person name="Hugenholtz P."/>
            <person name="Klenk H.P."/>
            <person name="Kyrpides N.C."/>
        </authorList>
    </citation>
    <scope>NUCLEOTIDE SEQUENCE [LARGE SCALE GENOMIC DNA]</scope>
    <source>
        <strain evidence="2">DSM 16511 / JCM 12458 / E9I37-1</strain>
    </source>
</reference>
<evidence type="ECO:0000313" key="2">
    <source>
        <dbReference type="Proteomes" id="UP000008633"/>
    </source>
</evidence>
<dbReference type="STRING" id="749222.Nitsa_0050"/>